<evidence type="ECO:0000256" key="15">
    <source>
        <dbReference type="ARBA" id="ARBA00023157"/>
    </source>
</evidence>
<dbReference type="PROSITE" id="PS50011">
    <property type="entry name" value="PROTEIN_KINASE_DOM"/>
    <property type="match status" value="1"/>
</dbReference>
<evidence type="ECO:0000256" key="5">
    <source>
        <dbReference type="ARBA" id="ARBA00022553"/>
    </source>
</evidence>
<dbReference type="Gene3D" id="1.10.510.10">
    <property type="entry name" value="Transferase(Phosphotransferase) domain 1"/>
    <property type="match status" value="1"/>
</dbReference>
<comment type="catalytic activity">
    <reaction evidence="19">
        <text>L-seryl-[protein] + ATP = O-phospho-L-seryl-[protein] + ADP + H(+)</text>
        <dbReference type="Rhea" id="RHEA:17989"/>
        <dbReference type="Rhea" id="RHEA-COMP:9863"/>
        <dbReference type="Rhea" id="RHEA-COMP:11604"/>
        <dbReference type="ChEBI" id="CHEBI:15378"/>
        <dbReference type="ChEBI" id="CHEBI:29999"/>
        <dbReference type="ChEBI" id="CHEBI:30616"/>
        <dbReference type="ChEBI" id="CHEBI:83421"/>
        <dbReference type="ChEBI" id="CHEBI:456216"/>
        <dbReference type="EC" id="2.7.11.1"/>
    </reaction>
</comment>
<evidence type="ECO:0000256" key="8">
    <source>
        <dbReference type="ARBA" id="ARBA00022729"/>
    </source>
</evidence>
<evidence type="ECO:0000256" key="19">
    <source>
        <dbReference type="ARBA" id="ARBA00048679"/>
    </source>
</evidence>
<keyword evidence="24" id="KW-1185">Reference proteome</keyword>
<evidence type="ECO:0000256" key="14">
    <source>
        <dbReference type="ARBA" id="ARBA00023136"/>
    </source>
</evidence>
<keyword evidence="3 23" id="KW-0723">Serine/threonine-protein kinase</keyword>
<comment type="caution">
    <text evidence="23">The sequence shown here is derived from an EMBL/GenBank/DDBJ whole genome shotgun (WGS) entry which is preliminary data.</text>
</comment>
<dbReference type="InterPro" id="IPR051343">
    <property type="entry name" value="G-type_lectin_kinases/EP1-like"/>
</dbReference>
<keyword evidence="17" id="KW-0325">Glycoprotein</keyword>
<keyword evidence="4" id="KW-0245">EGF-like domain</keyword>
<dbReference type="STRING" id="3476.A0A2P5D7S5"/>
<dbReference type="FunFam" id="3.30.200.20:FF:000178">
    <property type="entry name" value="serine/threonine-protein kinase PBS1-like"/>
    <property type="match status" value="1"/>
</dbReference>
<organism evidence="23 24">
    <name type="scientific">Parasponia andersonii</name>
    <name type="common">Sponia andersonii</name>
    <dbReference type="NCBI Taxonomy" id="3476"/>
    <lineage>
        <taxon>Eukaryota</taxon>
        <taxon>Viridiplantae</taxon>
        <taxon>Streptophyta</taxon>
        <taxon>Embryophyta</taxon>
        <taxon>Tracheophyta</taxon>
        <taxon>Spermatophyta</taxon>
        <taxon>Magnoliopsida</taxon>
        <taxon>eudicotyledons</taxon>
        <taxon>Gunneridae</taxon>
        <taxon>Pentapetalae</taxon>
        <taxon>rosids</taxon>
        <taxon>fabids</taxon>
        <taxon>Rosales</taxon>
        <taxon>Cannabaceae</taxon>
        <taxon>Parasponia</taxon>
    </lineage>
</organism>
<dbReference type="SUPFAM" id="SSF56112">
    <property type="entry name" value="Protein kinase-like (PK-like)"/>
    <property type="match status" value="1"/>
</dbReference>
<evidence type="ECO:0000259" key="22">
    <source>
        <dbReference type="PROSITE" id="PS50011"/>
    </source>
</evidence>
<evidence type="ECO:0000256" key="3">
    <source>
        <dbReference type="ARBA" id="ARBA00022527"/>
    </source>
</evidence>
<evidence type="ECO:0000256" key="13">
    <source>
        <dbReference type="ARBA" id="ARBA00022989"/>
    </source>
</evidence>
<evidence type="ECO:0000256" key="6">
    <source>
        <dbReference type="ARBA" id="ARBA00022679"/>
    </source>
</evidence>
<evidence type="ECO:0000256" key="17">
    <source>
        <dbReference type="ARBA" id="ARBA00023180"/>
    </source>
</evidence>
<dbReference type="InterPro" id="IPR008271">
    <property type="entry name" value="Ser/Thr_kinase_AS"/>
</dbReference>
<dbReference type="AlphaFoldDB" id="A0A2P5D7S5"/>
<dbReference type="InterPro" id="IPR000719">
    <property type="entry name" value="Prot_kinase_dom"/>
</dbReference>
<feature type="transmembrane region" description="Helical" evidence="21">
    <location>
        <begin position="141"/>
        <end position="164"/>
    </location>
</feature>
<evidence type="ECO:0000256" key="18">
    <source>
        <dbReference type="ARBA" id="ARBA00047899"/>
    </source>
</evidence>
<keyword evidence="5" id="KW-0597">Phosphoprotein</keyword>
<dbReference type="GO" id="GO:0004674">
    <property type="term" value="F:protein serine/threonine kinase activity"/>
    <property type="evidence" value="ECO:0007669"/>
    <property type="project" value="UniProtKB-KW"/>
</dbReference>
<keyword evidence="16" id="KW-0675">Receptor</keyword>
<reference evidence="24" key="1">
    <citation type="submission" date="2016-06" db="EMBL/GenBank/DDBJ databases">
        <title>Parallel loss of symbiosis genes in relatives of nitrogen-fixing non-legume Parasponia.</title>
        <authorList>
            <person name="Van Velzen R."/>
            <person name="Holmer R."/>
            <person name="Bu F."/>
            <person name="Rutten L."/>
            <person name="Van Zeijl A."/>
            <person name="Liu W."/>
            <person name="Santuari L."/>
            <person name="Cao Q."/>
            <person name="Sharma T."/>
            <person name="Shen D."/>
            <person name="Roswanjaya Y."/>
            <person name="Wardhani T."/>
            <person name="Kalhor M.S."/>
            <person name="Jansen J."/>
            <person name="Van den Hoogen J."/>
            <person name="Gungor B."/>
            <person name="Hartog M."/>
            <person name="Hontelez J."/>
            <person name="Verver J."/>
            <person name="Yang W.-C."/>
            <person name="Schijlen E."/>
            <person name="Repin R."/>
            <person name="Schilthuizen M."/>
            <person name="Schranz E."/>
            <person name="Heidstra R."/>
            <person name="Miyata K."/>
            <person name="Fedorova E."/>
            <person name="Kohlen W."/>
            <person name="Bisseling T."/>
            <person name="Smit S."/>
            <person name="Geurts R."/>
        </authorList>
    </citation>
    <scope>NUCLEOTIDE SEQUENCE [LARGE SCALE GENOMIC DNA]</scope>
    <source>
        <strain evidence="24">cv. WU1-14</strain>
    </source>
</reference>
<evidence type="ECO:0000256" key="12">
    <source>
        <dbReference type="ARBA" id="ARBA00022840"/>
    </source>
</evidence>
<keyword evidence="13 21" id="KW-1133">Transmembrane helix</keyword>
<keyword evidence="14 21" id="KW-0472">Membrane</keyword>
<keyword evidence="8" id="KW-0732">Signal</keyword>
<dbReference type="Proteomes" id="UP000237105">
    <property type="component" value="Unassembled WGS sequence"/>
</dbReference>
<dbReference type="GO" id="GO:0030246">
    <property type="term" value="F:carbohydrate binding"/>
    <property type="evidence" value="ECO:0007669"/>
    <property type="project" value="UniProtKB-KW"/>
</dbReference>
<evidence type="ECO:0000256" key="7">
    <source>
        <dbReference type="ARBA" id="ARBA00022692"/>
    </source>
</evidence>
<dbReference type="PANTHER" id="PTHR47976:SF66">
    <property type="entry name" value="G-TYPE LECTIN S-RECEPTOR-LIKE SERINE_THREONINE-PROTEIN KINASE SD2-5"/>
    <property type="match status" value="1"/>
</dbReference>
<dbReference type="Gene3D" id="3.30.200.20">
    <property type="entry name" value="Phosphorylase Kinase, domain 1"/>
    <property type="match status" value="1"/>
</dbReference>
<evidence type="ECO:0000256" key="2">
    <source>
        <dbReference type="ARBA" id="ARBA00012513"/>
    </source>
</evidence>
<dbReference type="GO" id="GO:0005524">
    <property type="term" value="F:ATP binding"/>
    <property type="evidence" value="ECO:0007669"/>
    <property type="project" value="UniProtKB-KW"/>
</dbReference>
<keyword evidence="10" id="KW-0547">Nucleotide-binding</keyword>
<accession>A0A2P5D7S5</accession>
<comment type="catalytic activity">
    <reaction evidence="18">
        <text>L-threonyl-[protein] + ATP = O-phospho-L-threonyl-[protein] + ADP + H(+)</text>
        <dbReference type="Rhea" id="RHEA:46608"/>
        <dbReference type="Rhea" id="RHEA-COMP:11060"/>
        <dbReference type="Rhea" id="RHEA-COMP:11605"/>
        <dbReference type="ChEBI" id="CHEBI:15378"/>
        <dbReference type="ChEBI" id="CHEBI:30013"/>
        <dbReference type="ChEBI" id="CHEBI:30616"/>
        <dbReference type="ChEBI" id="CHEBI:61977"/>
        <dbReference type="ChEBI" id="CHEBI:456216"/>
        <dbReference type="EC" id="2.7.11.1"/>
    </reaction>
</comment>
<dbReference type="EC" id="2.7.11.1" evidence="2"/>
<sequence>MVTNGNSFAGFIEPANSAVFTNATDGQILIYYQLPRSDYPGHSSGLVYTTDTAMAVHVVNIGTSKKSYPHEFIECVKLDSDGHLRRYRVINWRNEHTFIKILRVIGEPSSLPPTPSSSPSPLKALPPALPSRHSKDRLAKIISASTAGGLVMIILIILVSLVMFQKNRSENDGEDDLNQVPGVRLRFTLEELEVATEDFKEMLGSVGFGSVFKGVLPDGTRIALKRLEKMSPWTREFLAEVETIGKLHHFNLVTLVGFCAEKSSRLLVYEYMSHGSLDNWIFSRNTESSYLDWKTRKKVILDIAKGLAYLHEDCRQKVIHLDIKPHNILFDENFNAKVSDFGLSKLIERDESQVLIPMRGTPGYLAPDVQQAIVTVKADVYSFGIVILEIVSKRRNVDGSRSESRFHLLKLLQKKAEEDQLIDIVEDLDEEIQKSAEEVVKMIKIGAWCLQNDHTKWKELWK</sequence>
<keyword evidence="6" id="KW-0808">Transferase</keyword>
<evidence type="ECO:0000256" key="21">
    <source>
        <dbReference type="SAM" id="Phobius"/>
    </source>
</evidence>
<keyword evidence="15" id="KW-1015">Disulfide bond</keyword>
<protein>
    <recommendedName>
        <fullName evidence="2">non-specific serine/threonine protein kinase</fullName>
        <ecNumber evidence="2">2.7.11.1</ecNumber>
    </recommendedName>
</protein>
<evidence type="ECO:0000313" key="24">
    <source>
        <dbReference type="Proteomes" id="UP000237105"/>
    </source>
</evidence>
<gene>
    <name evidence="23" type="ORF">PanWU01x14_087860</name>
</gene>
<dbReference type="InterPro" id="IPR011009">
    <property type="entry name" value="Kinase-like_dom_sf"/>
</dbReference>
<keyword evidence="9" id="KW-0430">Lectin</keyword>
<evidence type="ECO:0000256" key="11">
    <source>
        <dbReference type="ARBA" id="ARBA00022777"/>
    </source>
</evidence>
<keyword evidence="12" id="KW-0067">ATP-binding</keyword>
<feature type="domain" description="Protein kinase" evidence="22">
    <location>
        <begin position="197"/>
        <end position="462"/>
    </location>
</feature>
<name>A0A2P5D7S5_PARAD</name>
<dbReference type="GO" id="GO:0016020">
    <property type="term" value="C:membrane"/>
    <property type="evidence" value="ECO:0007669"/>
    <property type="project" value="UniProtKB-SubCell"/>
</dbReference>
<keyword evidence="7 21" id="KW-0812">Transmembrane</keyword>
<dbReference type="OrthoDB" id="1915649at2759"/>
<dbReference type="EMBL" id="JXTB01000056">
    <property type="protein sequence ID" value="PON69345.1"/>
    <property type="molecule type" value="Genomic_DNA"/>
</dbReference>
<evidence type="ECO:0000256" key="16">
    <source>
        <dbReference type="ARBA" id="ARBA00023170"/>
    </source>
</evidence>
<keyword evidence="11 23" id="KW-0418">Kinase</keyword>
<evidence type="ECO:0000256" key="9">
    <source>
        <dbReference type="ARBA" id="ARBA00022734"/>
    </source>
</evidence>
<evidence type="ECO:0000313" key="23">
    <source>
        <dbReference type="EMBL" id="PON69345.1"/>
    </source>
</evidence>
<evidence type="ECO:0000256" key="4">
    <source>
        <dbReference type="ARBA" id="ARBA00022536"/>
    </source>
</evidence>
<dbReference type="PROSITE" id="PS00108">
    <property type="entry name" value="PROTEIN_KINASE_ST"/>
    <property type="match status" value="1"/>
</dbReference>
<dbReference type="SMART" id="SM00220">
    <property type="entry name" value="S_TKc"/>
    <property type="match status" value="1"/>
</dbReference>
<feature type="region of interest" description="Disordered" evidence="20">
    <location>
        <begin position="109"/>
        <end position="131"/>
    </location>
</feature>
<comment type="subcellular location">
    <subcellularLocation>
        <location evidence="1">Membrane</location>
        <topology evidence="1">Single-pass type I membrane protein</topology>
    </subcellularLocation>
</comment>
<proteinExistence type="predicted"/>
<dbReference type="Pfam" id="PF00069">
    <property type="entry name" value="Pkinase"/>
    <property type="match status" value="1"/>
</dbReference>
<dbReference type="FunFam" id="1.10.510.10:FF:000248">
    <property type="entry name" value="S-receptor-like kinase 5"/>
    <property type="match status" value="1"/>
</dbReference>
<evidence type="ECO:0000256" key="20">
    <source>
        <dbReference type="SAM" id="MobiDB-lite"/>
    </source>
</evidence>
<evidence type="ECO:0000256" key="10">
    <source>
        <dbReference type="ARBA" id="ARBA00022741"/>
    </source>
</evidence>
<evidence type="ECO:0000256" key="1">
    <source>
        <dbReference type="ARBA" id="ARBA00004479"/>
    </source>
</evidence>
<dbReference type="PANTHER" id="PTHR47976">
    <property type="entry name" value="G-TYPE LECTIN S-RECEPTOR-LIKE SERINE/THREONINE-PROTEIN KINASE SD2-5"/>
    <property type="match status" value="1"/>
</dbReference>